<proteinExistence type="predicted"/>
<dbReference type="Proteomes" id="UP001202180">
    <property type="component" value="Unassembled WGS sequence"/>
</dbReference>
<evidence type="ECO:0000256" key="1">
    <source>
        <dbReference type="SAM" id="MobiDB-lite"/>
    </source>
</evidence>
<evidence type="ECO:0000313" key="2">
    <source>
        <dbReference type="EMBL" id="MCK8490733.1"/>
    </source>
</evidence>
<accession>A0ABT0HGC1</accession>
<evidence type="ECO:0000313" key="3">
    <source>
        <dbReference type="Proteomes" id="UP001202180"/>
    </source>
</evidence>
<dbReference type="EMBL" id="JALPRF010000001">
    <property type="protein sequence ID" value="MCK8490733.1"/>
    <property type="molecule type" value="Genomic_DNA"/>
</dbReference>
<feature type="region of interest" description="Disordered" evidence="1">
    <location>
        <begin position="23"/>
        <end position="45"/>
    </location>
</feature>
<protein>
    <submittedName>
        <fullName evidence="2">Uncharacterized protein</fullName>
    </submittedName>
</protein>
<dbReference type="RefSeq" id="WP_248475525.1">
    <property type="nucleotide sequence ID" value="NZ_JALPRF010000001.1"/>
</dbReference>
<sequence length="55" mass="6020">MAKKQNSTTKNWLYSVCHERAGSAQKSPSCPSQLGAAQQLTSPPNNQWICLNPAF</sequence>
<feature type="compositionally biased region" description="Polar residues" evidence="1">
    <location>
        <begin position="24"/>
        <end position="45"/>
    </location>
</feature>
<reference evidence="2 3" key="1">
    <citation type="submission" date="2022-04" db="EMBL/GenBank/DDBJ databases">
        <title>Spirosoma sp. strain RP8 genome sequencing and assembly.</title>
        <authorList>
            <person name="Jung Y."/>
        </authorList>
    </citation>
    <scope>NUCLEOTIDE SEQUENCE [LARGE SCALE GENOMIC DNA]</scope>
    <source>
        <strain evidence="2 3">RP8</strain>
    </source>
</reference>
<name>A0ABT0HGC1_9BACT</name>
<organism evidence="2 3">
    <name type="scientific">Spirosoma liriopis</name>
    <dbReference type="NCBI Taxonomy" id="2937440"/>
    <lineage>
        <taxon>Bacteria</taxon>
        <taxon>Pseudomonadati</taxon>
        <taxon>Bacteroidota</taxon>
        <taxon>Cytophagia</taxon>
        <taxon>Cytophagales</taxon>
        <taxon>Cytophagaceae</taxon>
        <taxon>Spirosoma</taxon>
    </lineage>
</organism>
<gene>
    <name evidence="2" type="ORF">M0L20_02650</name>
</gene>
<keyword evidence="3" id="KW-1185">Reference proteome</keyword>
<comment type="caution">
    <text evidence="2">The sequence shown here is derived from an EMBL/GenBank/DDBJ whole genome shotgun (WGS) entry which is preliminary data.</text>
</comment>